<keyword evidence="2" id="KW-1185">Reference proteome</keyword>
<protein>
    <submittedName>
        <fullName evidence="1">Uncharacterized protein</fullName>
    </submittedName>
</protein>
<reference evidence="1 2" key="1">
    <citation type="submission" date="2019-01" db="EMBL/GenBank/DDBJ databases">
        <authorList>
            <person name="Le T.S."/>
            <person name="Kurtboke I."/>
        </authorList>
    </citation>
    <scope>NUCLEOTIDE SEQUENCE [LARGE SCALE GENOMIC DNA]</scope>
</reference>
<dbReference type="KEGG" id="vg:55613465"/>
<name>A0A513PWC0_9CAUD</name>
<evidence type="ECO:0000313" key="2">
    <source>
        <dbReference type="Proteomes" id="UP000320660"/>
    </source>
</evidence>
<accession>A0A513PWC0</accession>
<organism evidence="1 2">
    <name type="scientific">Vibrio phage 2 TSL-2019</name>
    <dbReference type="NCBI Taxonomy" id="2508172"/>
    <lineage>
        <taxon>Viruses</taxon>
        <taxon>Duplodnaviria</taxon>
        <taxon>Heunggongvirae</taxon>
        <taxon>Uroviricota</taxon>
        <taxon>Caudoviricetes</taxon>
        <taxon>Chimalliviridae</taxon>
        <taxon>Gorgonvirinae</taxon>
        <taxon>Aphroditevirus</taxon>
        <taxon>Aphroditevirus av2TSL2019</taxon>
    </lineage>
</organism>
<dbReference type="Proteomes" id="UP000320660">
    <property type="component" value="Segment"/>
</dbReference>
<dbReference type="EMBL" id="MK368614">
    <property type="protein sequence ID" value="QAU04252.1"/>
    <property type="molecule type" value="Genomic_DNA"/>
</dbReference>
<evidence type="ECO:0000313" key="1">
    <source>
        <dbReference type="EMBL" id="QAU04252.1"/>
    </source>
</evidence>
<sequence>MHKETIFEGRRFTFSTQTSSSIESSMNGNYGVLVISLNNGQDTTTVRRTYPKSFIDGFYGSEEWGPQNLTQILLGLFLIEPNGVITLTRTPRTCLSILINIYREEFCIQGCFFYTKLDFSMDYVRISSQIEEDIMIETPNIRELTTTMLTEIMNASERHSKKR</sequence>
<dbReference type="RefSeq" id="YP_009843199.1">
    <property type="nucleotide sequence ID" value="NC_048747.1"/>
</dbReference>
<proteinExistence type="predicted"/>
<dbReference type="GeneID" id="55613465"/>